<evidence type="ECO:0000313" key="2">
    <source>
        <dbReference type="Proteomes" id="UP001057402"/>
    </source>
</evidence>
<proteinExistence type="predicted"/>
<reference evidence="2" key="1">
    <citation type="journal article" date="2023" name="Front. Plant Sci.">
        <title>Chromosomal-level genome assembly of Melastoma candidum provides insights into trichome evolution.</title>
        <authorList>
            <person name="Zhong Y."/>
            <person name="Wu W."/>
            <person name="Sun C."/>
            <person name="Zou P."/>
            <person name="Liu Y."/>
            <person name="Dai S."/>
            <person name="Zhou R."/>
        </authorList>
    </citation>
    <scope>NUCLEOTIDE SEQUENCE [LARGE SCALE GENOMIC DNA]</scope>
</reference>
<dbReference type="Proteomes" id="UP001057402">
    <property type="component" value="Chromosome 11"/>
</dbReference>
<protein>
    <submittedName>
        <fullName evidence="1">Uncharacterized protein</fullName>
    </submittedName>
</protein>
<name>A0ACB9LNY9_9MYRT</name>
<gene>
    <name evidence="1" type="ORF">MLD38_037757</name>
</gene>
<evidence type="ECO:0000313" key="1">
    <source>
        <dbReference type="EMBL" id="KAI4312973.1"/>
    </source>
</evidence>
<organism evidence="1 2">
    <name type="scientific">Melastoma candidum</name>
    <dbReference type="NCBI Taxonomy" id="119954"/>
    <lineage>
        <taxon>Eukaryota</taxon>
        <taxon>Viridiplantae</taxon>
        <taxon>Streptophyta</taxon>
        <taxon>Embryophyta</taxon>
        <taxon>Tracheophyta</taxon>
        <taxon>Spermatophyta</taxon>
        <taxon>Magnoliopsida</taxon>
        <taxon>eudicotyledons</taxon>
        <taxon>Gunneridae</taxon>
        <taxon>Pentapetalae</taxon>
        <taxon>rosids</taxon>
        <taxon>malvids</taxon>
        <taxon>Myrtales</taxon>
        <taxon>Melastomataceae</taxon>
        <taxon>Melastomatoideae</taxon>
        <taxon>Melastomateae</taxon>
        <taxon>Melastoma</taxon>
    </lineage>
</organism>
<keyword evidence="2" id="KW-1185">Reference proteome</keyword>
<sequence length="79" mass="9073">MEFFLKAKNVRLRSHHDKYLAANHDEESICQDSDGSSPPQLVPRVGAHEGWVPGPAQDEVWEFPTCKRWTLALEELHHP</sequence>
<dbReference type="EMBL" id="CM042890">
    <property type="protein sequence ID" value="KAI4312973.1"/>
    <property type="molecule type" value="Genomic_DNA"/>
</dbReference>
<accession>A0ACB9LNY9</accession>
<comment type="caution">
    <text evidence="1">The sequence shown here is derived from an EMBL/GenBank/DDBJ whole genome shotgun (WGS) entry which is preliminary data.</text>
</comment>